<dbReference type="Gene3D" id="1.20.1250.20">
    <property type="entry name" value="MFS general substrate transporter like domains"/>
    <property type="match status" value="2"/>
</dbReference>
<dbReference type="PANTHER" id="PTHR11662">
    <property type="entry name" value="SOLUTE CARRIER FAMILY 17"/>
    <property type="match status" value="1"/>
</dbReference>
<sequence>MNLNIEQAASGVKPTHHRWWVAFLFFLIYTIAAADRANLGVALPFIRKEFTMTNAEAGALVSLFLLAYAFIQIPSAWLITRFGVRRVFTSSMILTSIATALTGFAGSILQLKICRVLLGIAEGPLPIGVTSTINNWFPSKEKGIASGIFLSSIKLGPVITPIIGSFIIMHWGWKEVFIFFALPGLILPVMWYLFVKDKPAESGFVNQQEVDIISEKQTTAQVQEKKAYKRIPYLDRFIRVRNTPKVTTTQQVYRSWNVFGCGLGYCCQLGISSLLLAWIPTYLLSEKNLSVVGMGFVSAAPWVGAVLGNLLGGLLSDTLLDKRRKPGMLLSAVSTSVMMLCLLYMPANPALCALLLFMTGLLLSIGFSAYMVYPMSFVAKDKFPVANAIVNMGGQLGGAATPFIAGLILDHYGWNTVFLFMAGISLLTFLVVVTIDEPMENCDA</sequence>
<feature type="transmembrane region" description="Helical" evidence="7">
    <location>
        <begin position="177"/>
        <end position="195"/>
    </location>
</feature>
<keyword evidence="2" id="KW-1003">Cell membrane</keyword>
<evidence type="ECO:0000256" key="6">
    <source>
        <dbReference type="ARBA" id="ARBA00038514"/>
    </source>
</evidence>
<keyword evidence="10" id="KW-1185">Reference proteome</keyword>
<feature type="transmembrane region" description="Helical" evidence="7">
    <location>
        <begin position="385"/>
        <end position="408"/>
    </location>
</feature>
<feature type="transmembrane region" description="Helical" evidence="7">
    <location>
        <begin position="353"/>
        <end position="373"/>
    </location>
</feature>
<gene>
    <name evidence="9" type="ORF">K6K13_20800</name>
</gene>
<evidence type="ECO:0000259" key="8">
    <source>
        <dbReference type="PROSITE" id="PS50850"/>
    </source>
</evidence>
<dbReference type="Pfam" id="PF07690">
    <property type="entry name" value="MFS_1"/>
    <property type="match status" value="1"/>
</dbReference>
<name>A0ABX9ARE4_9ENTR</name>
<feature type="transmembrane region" description="Helical" evidence="7">
    <location>
        <begin position="327"/>
        <end position="347"/>
    </location>
</feature>
<reference evidence="9 10" key="1">
    <citation type="submission" date="2021-08" db="EMBL/GenBank/DDBJ databases">
        <title>Culture and genomic analysis of Symbiopectobacterium purcellii sp. nov. gen. nov., isolated from the leafhopper Empoasca decipiens.</title>
        <authorList>
            <person name="Nadal-Jimenez P."/>
            <person name="Siozios S."/>
            <person name="Halliday N."/>
            <person name="Camara M."/>
            <person name="Hurst G.D.D."/>
        </authorList>
    </citation>
    <scope>NUCLEOTIDE SEQUENCE [LARGE SCALE GENOMIC DNA]</scope>
    <source>
        <strain evidence="9 10">SyEd1</strain>
    </source>
</reference>
<evidence type="ECO:0000256" key="2">
    <source>
        <dbReference type="ARBA" id="ARBA00022475"/>
    </source>
</evidence>
<evidence type="ECO:0000256" key="3">
    <source>
        <dbReference type="ARBA" id="ARBA00022692"/>
    </source>
</evidence>
<dbReference type="InterPro" id="IPR020846">
    <property type="entry name" value="MFS_dom"/>
</dbReference>
<dbReference type="CDD" id="cd17319">
    <property type="entry name" value="MFS_ExuT_GudP_like"/>
    <property type="match status" value="1"/>
</dbReference>
<dbReference type="SUPFAM" id="SSF103473">
    <property type="entry name" value="MFS general substrate transporter"/>
    <property type="match status" value="1"/>
</dbReference>
<dbReference type="InterPro" id="IPR036259">
    <property type="entry name" value="MFS_trans_sf"/>
</dbReference>
<feature type="transmembrane region" description="Helical" evidence="7">
    <location>
        <begin position="148"/>
        <end position="171"/>
    </location>
</feature>
<evidence type="ECO:0000256" key="5">
    <source>
        <dbReference type="ARBA" id="ARBA00023136"/>
    </source>
</evidence>
<evidence type="ECO:0000313" key="9">
    <source>
        <dbReference type="EMBL" id="QZN95570.1"/>
    </source>
</evidence>
<feature type="transmembrane region" description="Helical" evidence="7">
    <location>
        <begin position="58"/>
        <end position="79"/>
    </location>
</feature>
<organism evidence="9 10">
    <name type="scientific">Symbiopectobacterium purcellii</name>
    <dbReference type="NCBI Taxonomy" id="2871826"/>
    <lineage>
        <taxon>Bacteria</taxon>
        <taxon>Pseudomonadati</taxon>
        <taxon>Pseudomonadota</taxon>
        <taxon>Gammaproteobacteria</taxon>
        <taxon>Enterobacterales</taxon>
        <taxon>Enterobacteriaceae</taxon>
    </lineage>
</organism>
<feature type="transmembrane region" description="Helical" evidence="7">
    <location>
        <begin position="20"/>
        <end position="46"/>
    </location>
</feature>
<accession>A0ABX9ARE4</accession>
<dbReference type="Proteomes" id="UP000825886">
    <property type="component" value="Chromosome"/>
</dbReference>
<feature type="transmembrane region" description="Helical" evidence="7">
    <location>
        <begin position="91"/>
        <end position="109"/>
    </location>
</feature>
<dbReference type="PANTHER" id="PTHR11662:SF399">
    <property type="entry name" value="FI19708P1-RELATED"/>
    <property type="match status" value="1"/>
</dbReference>
<keyword evidence="4 7" id="KW-1133">Transmembrane helix</keyword>
<comment type="subcellular location">
    <subcellularLocation>
        <location evidence="1">Cell membrane</location>
        <topology evidence="1">Multi-pass membrane protein</topology>
    </subcellularLocation>
</comment>
<comment type="similarity">
    <text evidence="6">Belongs to the major facilitator superfamily. Phthalate permease family.</text>
</comment>
<dbReference type="InterPro" id="IPR050382">
    <property type="entry name" value="MFS_Na/Anion_cotransporter"/>
</dbReference>
<keyword evidence="3 7" id="KW-0812">Transmembrane</keyword>
<dbReference type="InterPro" id="IPR000849">
    <property type="entry name" value="Sugar_P_transporter"/>
</dbReference>
<feature type="transmembrane region" description="Helical" evidence="7">
    <location>
        <begin position="291"/>
        <end position="315"/>
    </location>
</feature>
<dbReference type="EMBL" id="CP081864">
    <property type="protein sequence ID" value="QZN95570.1"/>
    <property type="molecule type" value="Genomic_DNA"/>
</dbReference>
<dbReference type="InterPro" id="IPR011701">
    <property type="entry name" value="MFS"/>
</dbReference>
<evidence type="ECO:0000256" key="1">
    <source>
        <dbReference type="ARBA" id="ARBA00004651"/>
    </source>
</evidence>
<dbReference type="PROSITE" id="PS50850">
    <property type="entry name" value="MFS"/>
    <property type="match status" value="1"/>
</dbReference>
<dbReference type="RefSeq" id="WP_222158662.1">
    <property type="nucleotide sequence ID" value="NZ_CP081864.1"/>
</dbReference>
<proteinExistence type="inferred from homology"/>
<keyword evidence="5 7" id="KW-0472">Membrane</keyword>
<feature type="transmembrane region" description="Helical" evidence="7">
    <location>
        <begin position="258"/>
        <end position="279"/>
    </location>
</feature>
<feature type="transmembrane region" description="Helical" evidence="7">
    <location>
        <begin position="414"/>
        <end position="435"/>
    </location>
</feature>
<evidence type="ECO:0000256" key="7">
    <source>
        <dbReference type="SAM" id="Phobius"/>
    </source>
</evidence>
<feature type="domain" description="Major facilitator superfamily (MFS) profile" evidence="8">
    <location>
        <begin position="21"/>
        <end position="440"/>
    </location>
</feature>
<evidence type="ECO:0000256" key="4">
    <source>
        <dbReference type="ARBA" id="ARBA00022989"/>
    </source>
</evidence>
<protein>
    <submittedName>
        <fullName evidence="9">MFS transporter</fullName>
    </submittedName>
</protein>
<evidence type="ECO:0000313" key="10">
    <source>
        <dbReference type="Proteomes" id="UP000825886"/>
    </source>
</evidence>
<dbReference type="PIRSF" id="PIRSF002808">
    <property type="entry name" value="Hexose_phosphate_transp"/>
    <property type="match status" value="1"/>
</dbReference>